<dbReference type="Proteomes" id="UP000465221">
    <property type="component" value="Unassembled WGS sequence"/>
</dbReference>
<reference evidence="1 2" key="1">
    <citation type="submission" date="2020-01" db="EMBL/GenBank/DDBJ databases">
        <title>Draft genome sequence of Aspergillus udagawae IFM 46972.</title>
        <authorList>
            <person name="Takahashi H."/>
            <person name="Yaguchi T."/>
        </authorList>
    </citation>
    <scope>NUCLEOTIDE SEQUENCE [LARGE SCALE GENOMIC DNA]</scope>
    <source>
        <strain evidence="1 2">IFM 46972</strain>
    </source>
</reference>
<name>A0A8H3SFV9_9EURO</name>
<sequence>MTHWWEIRGFSATRPEDGKQDTSYDHKGEFQEQVLDALKNGRSKGPRIYHESLSDHKNMTKVRGYSMTPESPDYPDHIKRIKEQVQEILGIDSVAWQDTFYTPLGYDYNDSNSLKGAALVDYTPGTETMEVYLEYKVYVEKRQLR</sequence>
<organism evidence="1 2">
    <name type="scientific">Aspergillus udagawae</name>
    <dbReference type="NCBI Taxonomy" id="91492"/>
    <lineage>
        <taxon>Eukaryota</taxon>
        <taxon>Fungi</taxon>
        <taxon>Dikarya</taxon>
        <taxon>Ascomycota</taxon>
        <taxon>Pezizomycotina</taxon>
        <taxon>Eurotiomycetes</taxon>
        <taxon>Eurotiomycetidae</taxon>
        <taxon>Eurotiales</taxon>
        <taxon>Aspergillaceae</taxon>
        <taxon>Aspergillus</taxon>
        <taxon>Aspergillus subgen. Fumigati</taxon>
    </lineage>
</organism>
<proteinExistence type="predicted"/>
<gene>
    <name evidence="1" type="ORF">IFM46972_11330</name>
</gene>
<evidence type="ECO:0000313" key="1">
    <source>
        <dbReference type="EMBL" id="GFF59251.1"/>
    </source>
</evidence>
<evidence type="ECO:0000313" key="2">
    <source>
        <dbReference type="Proteomes" id="UP000465221"/>
    </source>
</evidence>
<dbReference type="EMBL" id="BLKC01000208">
    <property type="protein sequence ID" value="GFF59251.1"/>
    <property type="molecule type" value="Genomic_DNA"/>
</dbReference>
<accession>A0A8H3SFV9</accession>
<dbReference type="AlphaFoldDB" id="A0A8H3SFV9"/>
<protein>
    <submittedName>
        <fullName evidence="1">Uncharacterized protein</fullName>
    </submittedName>
</protein>
<comment type="caution">
    <text evidence="1">The sequence shown here is derived from an EMBL/GenBank/DDBJ whole genome shotgun (WGS) entry which is preliminary data.</text>
</comment>